<accession>A0A9K3D1I9</accession>
<feature type="compositionally biased region" description="Low complexity" evidence="10">
    <location>
        <begin position="954"/>
        <end position="974"/>
    </location>
</feature>
<organism evidence="12 13">
    <name type="scientific">Kipferlia bialata</name>
    <dbReference type="NCBI Taxonomy" id="797122"/>
    <lineage>
        <taxon>Eukaryota</taxon>
        <taxon>Metamonada</taxon>
        <taxon>Carpediemonas-like organisms</taxon>
        <taxon>Kipferlia</taxon>
    </lineage>
</organism>
<feature type="region of interest" description="Disordered" evidence="10">
    <location>
        <begin position="1216"/>
        <end position="1281"/>
    </location>
</feature>
<dbReference type="OrthoDB" id="19182at2759"/>
<feature type="region of interest" description="Disordered" evidence="10">
    <location>
        <begin position="1186"/>
        <end position="1205"/>
    </location>
</feature>
<evidence type="ECO:0000256" key="4">
    <source>
        <dbReference type="ARBA" id="ARBA00022806"/>
    </source>
</evidence>
<feature type="compositionally biased region" description="Low complexity" evidence="10">
    <location>
        <begin position="704"/>
        <end position="728"/>
    </location>
</feature>
<comment type="caution">
    <text evidence="12">The sequence shown here is derived from an EMBL/GenBank/DDBJ whole genome shotgun (WGS) entry which is preliminary data.</text>
</comment>
<feature type="compositionally biased region" description="Low complexity" evidence="10">
    <location>
        <begin position="1037"/>
        <end position="1055"/>
    </location>
</feature>
<dbReference type="InterPro" id="IPR045028">
    <property type="entry name" value="DinG/Rad3-like"/>
</dbReference>
<dbReference type="Gene3D" id="3.40.50.300">
    <property type="entry name" value="P-loop containing nucleotide triphosphate hydrolases"/>
    <property type="match status" value="2"/>
</dbReference>
<dbReference type="PANTHER" id="PTHR11472">
    <property type="entry name" value="DNA REPAIR DEAD HELICASE RAD3/XP-D SUBFAMILY MEMBER"/>
    <property type="match status" value="1"/>
</dbReference>
<feature type="compositionally biased region" description="Low complexity" evidence="10">
    <location>
        <begin position="900"/>
        <end position="945"/>
    </location>
</feature>
<name>A0A9K3D1I9_9EUKA</name>
<dbReference type="GO" id="GO:0003677">
    <property type="term" value="F:DNA binding"/>
    <property type="evidence" value="ECO:0007669"/>
    <property type="project" value="UniProtKB-KW"/>
</dbReference>
<feature type="compositionally biased region" description="Basic residues" evidence="10">
    <location>
        <begin position="729"/>
        <end position="739"/>
    </location>
</feature>
<reference evidence="12 13" key="1">
    <citation type="journal article" date="2018" name="PLoS ONE">
        <title>The draft genome of Kipferlia bialata reveals reductive genome evolution in fornicate parasites.</title>
        <authorList>
            <person name="Tanifuji G."/>
            <person name="Takabayashi S."/>
            <person name="Kume K."/>
            <person name="Takagi M."/>
            <person name="Nakayama T."/>
            <person name="Kamikawa R."/>
            <person name="Inagaki Y."/>
            <person name="Hashimoto T."/>
        </authorList>
    </citation>
    <scope>NUCLEOTIDE SEQUENCE [LARGE SCALE GENOMIC DNA]</scope>
    <source>
        <strain evidence="12">NY0173</strain>
    </source>
</reference>
<dbReference type="PANTHER" id="PTHR11472:SF34">
    <property type="entry name" value="REGULATOR OF TELOMERE ELONGATION HELICASE 1"/>
    <property type="match status" value="1"/>
</dbReference>
<feature type="compositionally biased region" description="Basic residues" evidence="10">
    <location>
        <begin position="814"/>
        <end position="826"/>
    </location>
</feature>
<evidence type="ECO:0000256" key="2">
    <source>
        <dbReference type="ARBA" id="ARBA00022741"/>
    </source>
</evidence>
<feature type="compositionally biased region" description="Basic and acidic residues" evidence="10">
    <location>
        <begin position="1266"/>
        <end position="1281"/>
    </location>
</feature>
<dbReference type="SMART" id="SM00491">
    <property type="entry name" value="HELICc2"/>
    <property type="match status" value="1"/>
</dbReference>
<sequence length="1281" mass="138306">VPTVFYLSRTHKQLENVAQTLQELSKASMVSVGTVVVLAAKKHVCPSKWCRDLAAREHCELRLACNTLYNEEGCEYHKPARLYETDPYPPAAKAYREECNRRHEQGLGSCTQAEFLGFARHMNVCPYHLARAVAKHHPAFVLSPFNYLFSPHINLDIEDVLSDSVVLVDEGHNLGQVCKSSMSAEVSIKTLNLALMELDKEVKREEVREATRQANVKEEARKRAAEEAKRGAQEVDQEEEKKGADLVEISRMRVSGLHGCTDIIRALIAKHADMMGPKCQLRGTLFFSQIVAGFDQGALSEAADIMRRVSLELQTDKPYHPHVETVATFLSGIICLGDQWGDIMVYANHNADAGDVGLELWCQAPRRGFDTLRSKEPGSVIVTSGTLSPIDKTCAELQVQFQHKLSNPHVIQNGKSTKGVSGDFACFTLRAARGVANSSPLNGAYKYRSTPGYLKHLRHILVTASQTVPGGIIVFFPSYAYMNSVHRDLRKAGSDKTIERHKELILGSRSSEGISQVERYVNRAKDGAMFLTVCRGSSSEGTDFKDASCRCAVIVGIPYAYSRDPKMLATKAYMNTVKDSDASALSGDEWYSLEAFRAVNQAVGRVIRHKDDYGICILADERYESRLDNLPRWVREFTSPADTDDLGDRITAFFNKQRSVRRPTRSTASSRVSRRVAKRSVTKAKRSVPRRASVVPEVKGSPHSSASTPSLGTASSASSGTPEVVSPTSKKRTKKTKEKRTKERKERGKEKKEGTRDKKGKKGKRSKSPKSKGAASTETVLSKRDRRQAKKERKEAKAEAKKTRREERREERRAKRRREKAKKAKSAKSAGATVEVPATHIGLTATAKQALTPHESATHTASSVSNCPVTAAPATPTRPESSASASTSRARAASREDKAPATPTRPESSPSASTSRARAASRVDKAPAAPTRPGRSPSASTSRARAASREDKAPAAPYRPGRSPSPSTSRARVASRVDKAPAAPYRPGRSPSASTSRAHVASRVDKAPAAPTRPVCSPSGSTSSTRAASRVDKAPAAPTRTQRSPSTSTASTRAASRVDKAPAAPTRPQPSSSVSTSSARAASRVDKAPAASTRPDNSPSACTSSVRVAPSTVVASTVTTCPRRGSGLAARPSRHSASAPPTSVSSVPVVTATGSLPTRPPVPSRVSDTSAGSCLSNTCFRERDVSSPLFRGSPGVSGFTSARDRVTERTSSYIPFGLGEDVTRHPTSSASASPLSAAKRPIVSPVASKADSSHRHISSAPCLVAPKREETSSHWREPQSP</sequence>
<feature type="compositionally biased region" description="Low complexity" evidence="10">
    <location>
        <begin position="870"/>
        <end position="891"/>
    </location>
</feature>
<keyword evidence="6" id="KW-0408">Iron</keyword>
<feature type="compositionally biased region" description="Basic residues" evidence="10">
    <location>
        <begin position="672"/>
        <end position="689"/>
    </location>
</feature>
<feature type="compositionally biased region" description="Basic residues" evidence="10">
    <location>
        <begin position="758"/>
        <end position="770"/>
    </location>
</feature>
<feature type="domain" description="Helicase ATP-binding" evidence="11">
    <location>
        <begin position="1"/>
        <end position="218"/>
    </location>
</feature>
<dbReference type="Gene3D" id="1.10.275.40">
    <property type="match status" value="1"/>
</dbReference>
<dbReference type="Proteomes" id="UP000265618">
    <property type="component" value="Unassembled WGS sequence"/>
</dbReference>
<feature type="compositionally biased region" description="Basic and acidic residues" evidence="10">
    <location>
        <begin position="740"/>
        <end position="757"/>
    </location>
</feature>
<evidence type="ECO:0000256" key="5">
    <source>
        <dbReference type="ARBA" id="ARBA00022840"/>
    </source>
</evidence>
<dbReference type="Gene3D" id="1.10.30.20">
    <property type="entry name" value="Bacterial XPD DNA helicase, FeS cluster domain"/>
    <property type="match status" value="1"/>
</dbReference>
<evidence type="ECO:0000256" key="3">
    <source>
        <dbReference type="ARBA" id="ARBA00022801"/>
    </source>
</evidence>
<dbReference type="Pfam" id="PF06733">
    <property type="entry name" value="DEAD_2"/>
    <property type="match status" value="1"/>
</dbReference>
<evidence type="ECO:0000256" key="6">
    <source>
        <dbReference type="ARBA" id="ARBA00023004"/>
    </source>
</evidence>
<dbReference type="GO" id="GO:0006139">
    <property type="term" value="P:nucleobase-containing compound metabolic process"/>
    <property type="evidence" value="ECO:0007669"/>
    <property type="project" value="InterPro"/>
</dbReference>
<dbReference type="CDD" id="cd18788">
    <property type="entry name" value="SF2_C_XPD"/>
    <property type="match status" value="1"/>
</dbReference>
<keyword evidence="4 12" id="KW-0347">Helicase</keyword>
<feature type="compositionally biased region" description="Low complexity" evidence="10">
    <location>
        <begin position="1069"/>
        <end position="1082"/>
    </location>
</feature>
<dbReference type="GO" id="GO:0005524">
    <property type="term" value="F:ATP binding"/>
    <property type="evidence" value="ECO:0007669"/>
    <property type="project" value="UniProtKB-KW"/>
</dbReference>
<dbReference type="Pfam" id="PF13307">
    <property type="entry name" value="Helicase_C_2"/>
    <property type="match status" value="1"/>
</dbReference>
<keyword evidence="13" id="KW-1185">Reference proteome</keyword>
<feature type="compositionally biased region" description="Basic and acidic residues" evidence="10">
    <location>
        <begin position="792"/>
        <end position="813"/>
    </location>
</feature>
<feature type="compositionally biased region" description="Polar residues" evidence="10">
    <location>
        <begin position="858"/>
        <end position="868"/>
    </location>
</feature>
<dbReference type="GO" id="GO:0003678">
    <property type="term" value="F:DNA helicase activity"/>
    <property type="evidence" value="ECO:0007669"/>
    <property type="project" value="InterPro"/>
</dbReference>
<dbReference type="InterPro" id="IPR006555">
    <property type="entry name" value="ATP-dep_Helicase_C"/>
</dbReference>
<dbReference type="GO" id="GO:0046872">
    <property type="term" value="F:metal ion binding"/>
    <property type="evidence" value="ECO:0007669"/>
    <property type="project" value="UniProtKB-KW"/>
</dbReference>
<feature type="compositionally biased region" description="Low complexity" evidence="10">
    <location>
        <begin position="1129"/>
        <end position="1153"/>
    </location>
</feature>
<dbReference type="InterPro" id="IPR014013">
    <property type="entry name" value="Helic_SF1/SF2_ATP-bd_DinG/Rad3"/>
</dbReference>
<feature type="compositionally biased region" description="Low complexity" evidence="10">
    <location>
        <begin position="1103"/>
        <end position="1120"/>
    </location>
</feature>
<dbReference type="EMBL" id="BDIP01002293">
    <property type="protein sequence ID" value="GIQ86063.1"/>
    <property type="molecule type" value="Genomic_DNA"/>
</dbReference>
<feature type="non-terminal residue" evidence="12">
    <location>
        <position position="1"/>
    </location>
</feature>
<dbReference type="InterPro" id="IPR027417">
    <property type="entry name" value="P-loop_NTPase"/>
</dbReference>
<keyword evidence="5" id="KW-0067">ATP-binding</keyword>
<dbReference type="GO" id="GO:0016818">
    <property type="term" value="F:hydrolase activity, acting on acid anhydrides, in phosphorus-containing anhydrides"/>
    <property type="evidence" value="ECO:0007669"/>
    <property type="project" value="InterPro"/>
</dbReference>
<keyword evidence="2" id="KW-0547">Nucleotide-binding</keyword>
<evidence type="ECO:0000256" key="1">
    <source>
        <dbReference type="ARBA" id="ARBA00022723"/>
    </source>
</evidence>
<evidence type="ECO:0000259" key="11">
    <source>
        <dbReference type="PROSITE" id="PS51193"/>
    </source>
</evidence>
<dbReference type="PROSITE" id="PS51193">
    <property type="entry name" value="HELICASE_ATP_BIND_2"/>
    <property type="match status" value="1"/>
</dbReference>
<proteinExistence type="predicted"/>
<keyword evidence="8" id="KW-0238">DNA-binding</keyword>
<feature type="compositionally biased region" description="Low complexity" evidence="10">
    <location>
        <begin position="1228"/>
        <end position="1238"/>
    </location>
</feature>
<evidence type="ECO:0000256" key="9">
    <source>
        <dbReference type="ARBA" id="ARBA00023235"/>
    </source>
</evidence>
<evidence type="ECO:0000313" key="12">
    <source>
        <dbReference type="EMBL" id="GIQ86063.1"/>
    </source>
</evidence>
<feature type="region of interest" description="Disordered" evidence="10">
    <location>
        <begin position="658"/>
        <end position="1173"/>
    </location>
</feature>
<protein>
    <submittedName>
        <fullName evidence="12">DNA helicase (DNA repair), Rad3 type</fullName>
    </submittedName>
</protein>
<dbReference type="InterPro" id="IPR042493">
    <property type="entry name" value="XPD_DNA_FeS"/>
</dbReference>
<evidence type="ECO:0000256" key="7">
    <source>
        <dbReference type="ARBA" id="ARBA00023014"/>
    </source>
</evidence>
<evidence type="ECO:0000256" key="10">
    <source>
        <dbReference type="SAM" id="MobiDB-lite"/>
    </source>
</evidence>
<feature type="region of interest" description="Disordered" evidence="10">
    <location>
        <begin position="212"/>
        <end position="241"/>
    </location>
</feature>
<dbReference type="GO" id="GO:0051536">
    <property type="term" value="F:iron-sulfur cluster binding"/>
    <property type="evidence" value="ECO:0007669"/>
    <property type="project" value="UniProtKB-KW"/>
</dbReference>
<dbReference type="InterPro" id="IPR010614">
    <property type="entry name" value="RAD3-like_helicase_DEAD"/>
</dbReference>
<keyword evidence="9" id="KW-0413">Isomerase</keyword>
<keyword evidence="3" id="KW-0378">Hydrolase</keyword>
<keyword evidence="7" id="KW-0411">Iron-sulfur</keyword>
<keyword evidence="1" id="KW-0479">Metal-binding</keyword>
<evidence type="ECO:0000313" key="13">
    <source>
        <dbReference type="Proteomes" id="UP000265618"/>
    </source>
</evidence>
<feature type="compositionally biased region" description="Low complexity" evidence="10">
    <location>
        <begin position="1017"/>
        <end position="1028"/>
    </location>
</feature>
<evidence type="ECO:0000256" key="8">
    <source>
        <dbReference type="ARBA" id="ARBA00023125"/>
    </source>
</evidence>
<gene>
    <name evidence="12" type="ORF">KIPB_007843</name>
</gene>
<dbReference type="InterPro" id="IPR013020">
    <property type="entry name" value="Rad3/Chl1-like"/>
</dbReference>
<dbReference type="NCBIfam" id="TIGR00604">
    <property type="entry name" value="rad3"/>
    <property type="match status" value="1"/>
</dbReference>